<comment type="caution">
    <text evidence="1">The sequence shown here is derived from an EMBL/GenBank/DDBJ whole genome shotgun (WGS) entry which is preliminary data.</text>
</comment>
<evidence type="ECO:0000313" key="1">
    <source>
        <dbReference type="EMBL" id="MPC95172.1"/>
    </source>
</evidence>
<evidence type="ECO:0000313" key="2">
    <source>
        <dbReference type="Proteomes" id="UP000324222"/>
    </source>
</evidence>
<dbReference type="AlphaFoldDB" id="A0A5B7JGE1"/>
<dbReference type="Proteomes" id="UP000324222">
    <property type="component" value="Unassembled WGS sequence"/>
</dbReference>
<reference evidence="1 2" key="1">
    <citation type="submission" date="2019-05" db="EMBL/GenBank/DDBJ databases">
        <title>Another draft genome of Portunus trituberculatus and its Hox gene families provides insights of decapod evolution.</title>
        <authorList>
            <person name="Jeong J.-H."/>
            <person name="Song I."/>
            <person name="Kim S."/>
            <person name="Choi T."/>
            <person name="Kim D."/>
            <person name="Ryu S."/>
            <person name="Kim W."/>
        </authorList>
    </citation>
    <scope>NUCLEOTIDE SEQUENCE [LARGE SCALE GENOMIC DNA]</scope>
    <source>
        <tissue evidence="1">Muscle</tissue>
    </source>
</reference>
<name>A0A5B7JGE1_PORTR</name>
<gene>
    <name evidence="1" type="ORF">E2C01_090372</name>
</gene>
<accession>A0A5B7JGE1</accession>
<proteinExistence type="predicted"/>
<dbReference type="EMBL" id="VSRR010101243">
    <property type="protein sequence ID" value="MPC95172.1"/>
    <property type="molecule type" value="Genomic_DNA"/>
</dbReference>
<organism evidence="1 2">
    <name type="scientific">Portunus trituberculatus</name>
    <name type="common">Swimming crab</name>
    <name type="synonym">Neptunus trituberculatus</name>
    <dbReference type="NCBI Taxonomy" id="210409"/>
    <lineage>
        <taxon>Eukaryota</taxon>
        <taxon>Metazoa</taxon>
        <taxon>Ecdysozoa</taxon>
        <taxon>Arthropoda</taxon>
        <taxon>Crustacea</taxon>
        <taxon>Multicrustacea</taxon>
        <taxon>Malacostraca</taxon>
        <taxon>Eumalacostraca</taxon>
        <taxon>Eucarida</taxon>
        <taxon>Decapoda</taxon>
        <taxon>Pleocyemata</taxon>
        <taxon>Brachyura</taxon>
        <taxon>Eubrachyura</taxon>
        <taxon>Portunoidea</taxon>
        <taxon>Portunidae</taxon>
        <taxon>Portuninae</taxon>
        <taxon>Portunus</taxon>
    </lineage>
</organism>
<sequence>MRTGIGIPDRMQENVILMTAAPQVTTGGGVTIHHYDSVCLQKYTYRRPGLMIQRHNGIMWSLHVCGLATVSRLCHAPNCNTIEHCCL</sequence>
<keyword evidence="2" id="KW-1185">Reference proteome</keyword>
<protein>
    <submittedName>
        <fullName evidence="1">Uncharacterized protein</fullName>
    </submittedName>
</protein>